<dbReference type="PROSITE" id="PS50006">
    <property type="entry name" value="FHA_DOMAIN"/>
    <property type="match status" value="1"/>
</dbReference>
<evidence type="ECO:0000259" key="3">
    <source>
        <dbReference type="PROSITE" id="PS50006"/>
    </source>
</evidence>
<feature type="region of interest" description="Disordered" evidence="1">
    <location>
        <begin position="260"/>
        <end position="324"/>
    </location>
</feature>
<feature type="compositionally biased region" description="Low complexity" evidence="1">
    <location>
        <begin position="408"/>
        <end position="426"/>
    </location>
</feature>
<keyword evidence="2" id="KW-1133">Transmembrane helix</keyword>
<evidence type="ECO:0000256" key="2">
    <source>
        <dbReference type="SAM" id="Phobius"/>
    </source>
</evidence>
<dbReference type="Gene3D" id="2.60.200.20">
    <property type="match status" value="1"/>
</dbReference>
<feature type="compositionally biased region" description="Basic and acidic residues" evidence="1">
    <location>
        <begin position="371"/>
        <end position="380"/>
    </location>
</feature>
<dbReference type="KEGG" id="aaf:AURANDRAFT_66001"/>
<sequence>MTAAPEIAWGVLVRTPDTDARHPQFVALCAESVVLGRRPERYHGARADRVRLAHSRVSGVQCLLHVNLDGVRLEQHARASNETKVNGHTIADARRLESGDTITLLQSRDVIKYDYFPAGDAGEDRLVAALEARGRGAARELAAVREEAARLRAAAADDARRLGAAEDALEALRRRELDAVGRARRDERRRRAIVQDAVGPLERRLREADGLDALAAERDAANAAFDRERERAAGLAARLAGVRAEGKCELHTLLALELAADGAPGGDDDDVGGGFDGGDESMGDDGFGGDGFGGGDDDVGDDGGGGFDDAGGGGDDRVAPSPDEFGLDAFLKEADQERRWRLSQERRRLSQERSDAELAAELAARPPTPADGDRTRRDAELAAAWPPTPARTAPVDDDDDDGARSSSDDGASSADESEAPPSAAEAFAGLGDDGALRAFLAERLAAQGNAASAAAARRALVAVAPAGFADAYGEGVFSNLCTRVWAPLSVICQNLELSPDSFAAFAPTNSRRADSAPAAGGGASSSCWRGDFAFAAGLALAGDFAFAAGFFCTVAFLATFLLLAAAFAFGGGVVVSPPKELKKAPMVWLVFVMGTFVVPPTWSRRNTAAPAGSLVAKRTFFGFGKADAPPPVSLEGKVCWVVGGVDVVGQHVVRGLLDAGASVIVNTRSTTRLEALVEGLGRPERLTPIKGSLLPGRAEATVDRVMEMSGNRLDHVVAHAGVRYWAGRGACDETRTLAGDHLFSLSDEEFAQKAVQVPALHFSAARLLMPRVANDADASYTFVLGDAVDGARSALGGINSRACAGLACACRHELKGVACKINQLNLSVPGAFADAAAEDAFLRDLGAATAGVAARASGDQALVEDVAGAAGIARVKAAYPAAAGLLDAGDADEALRA</sequence>
<keyword evidence="5" id="KW-1185">Reference proteome</keyword>
<feature type="compositionally biased region" description="Gly residues" evidence="1">
    <location>
        <begin position="302"/>
        <end position="313"/>
    </location>
</feature>
<dbReference type="Proteomes" id="UP000002729">
    <property type="component" value="Unassembled WGS sequence"/>
</dbReference>
<dbReference type="SUPFAM" id="SSF49879">
    <property type="entry name" value="SMAD/FHA domain"/>
    <property type="match status" value="1"/>
</dbReference>
<dbReference type="OrthoDB" id="37659at2759"/>
<dbReference type="InterPro" id="IPR000253">
    <property type="entry name" value="FHA_dom"/>
</dbReference>
<dbReference type="Gene3D" id="3.40.50.720">
    <property type="entry name" value="NAD(P)-binding Rossmann-like Domain"/>
    <property type="match status" value="1"/>
</dbReference>
<protein>
    <recommendedName>
        <fullName evidence="3">FHA domain-containing protein</fullName>
    </recommendedName>
</protein>
<keyword evidence="2" id="KW-0812">Transmembrane</keyword>
<feature type="compositionally biased region" description="Acidic residues" evidence="1">
    <location>
        <begin position="266"/>
        <end position="283"/>
    </location>
</feature>
<dbReference type="CDD" id="cd00060">
    <property type="entry name" value="FHA"/>
    <property type="match status" value="1"/>
</dbReference>
<organism evidence="5">
    <name type="scientific">Aureococcus anophagefferens</name>
    <name type="common">Harmful bloom alga</name>
    <dbReference type="NCBI Taxonomy" id="44056"/>
    <lineage>
        <taxon>Eukaryota</taxon>
        <taxon>Sar</taxon>
        <taxon>Stramenopiles</taxon>
        <taxon>Ochrophyta</taxon>
        <taxon>Pelagophyceae</taxon>
        <taxon>Pelagomonadales</taxon>
        <taxon>Pelagomonadaceae</taxon>
        <taxon>Aureococcus</taxon>
    </lineage>
</organism>
<gene>
    <name evidence="4" type="ORF">AURANDRAFT_66001</name>
</gene>
<evidence type="ECO:0000313" key="4">
    <source>
        <dbReference type="EMBL" id="EGB06017.1"/>
    </source>
</evidence>
<reference evidence="4 5" key="1">
    <citation type="journal article" date="2011" name="Proc. Natl. Acad. Sci. U.S.A.">
        <title>Niche of harmful alga Aureococcus anophagefferens revealed through ecogenomics.</title>
        <authorList>
            <person name="Gobler C.J."/>
            <person name="Berry D.L."/>
            <person name="Dyhrman S.T."/>
            <person name="Wilhelm S.W."/>
            <person name="Salamov A."/>
            <person name="Lobanov A.V."/>
            <person name="Zhang Y."/>
            <person name="Collier J.L."/>
            <person name="Wurch L.L."/>
            <person name="Kustka A.B."/>
            <person name="Dill B.D."/>
            <person name="Shah M."/>
            <person name="VerBerkmoes N.C."/>
            <person name="Kuo A."/>
            <person name="Terry A."/>
            <person name="Pangilinan J."/>
            <person name="Lindquist E.A."/>
            <person name="Lucas S."/>
            <person name="Paulsen I.T."/>
            <person name="Hattenrath-Lehmann T.K."/>
            <person name="Talmage S.C."/>
            <person name="Walker E.A."/>
            <person name="Koch F."/>
            <person name="Burson A.M."/>
            <person name="Marcoval M.A."/>
            <person name="Tang Y.Z."/>
            <person name="Lecleir G.R."/>
            <person name="Coyne K.J."/>
            <person name="Berg G.M."/>
            <person name="Bertrand E.M."/>
            <person name="Saito M.A."/>
            <person name="Gladyshev V.N."/>
            <person name="Grigoriev I.V."/>
        </authorList>
    </citation>
    <scope>NUCLEOTIDE SEQUENCE [LARGE SCALE GENOMIC DNA]</scope>
    <source>
        <strain evidence="5">CCMP 1984</strain>
    </source>
</reference>
<dbReference type="InParanoid" id="F0YFZ8"/>
<proteinExistence type="predicted"/>
<feature type="transmembrane region" description="Helical" evidence="2">
    <location>
        <begin position="544"/>
        <end position="574"/>
    </location>
</feature>
<keyword evidence="2" id="KW-0472">Membrane</keyword>
<feature type="region of interest" description="Disordered" evidence="1">
    <location>
        <begin position="344"/>
        <end position="427"/>
    </location>
</feature>
<feature type="transmembrane region" description="Helical" evidence="2">
    <location>
        <begin position="586"/>
        <end position="602"/>
    </location>
</feature>
<feature type="compositionally biased region" description="Gly residues" evidence="1">
    <location>
        <begin position="285"/>
        <end position="294"/>
    </location>
</feature>
<name>F0YFZ8_AURAN</name>
<feature type="compositionally biased region" description="Basic and acidic residues" evidence="1">
    <location>
        <begin position="344"/>
        <end position="356"/>
    </location>
</feature>
<evidence type="ECO:0000313" key="5">
    <source>
        <dbReference type="Proteomes" id="UP000002729"/>
    </source>
</evidence>
<dbReference type="GeneID" id="20225600"/>
<dbReference type="EMBL" id="GL833137">
    <property type="protein sequence ID" value="EGB06017.1"/>
    <property type="molecule type" value="Genomic_DNA"/>
</dbReference>
<dbReference type="InterPro" id="IPR008984">
    <property type="entry name" value="SMAD_FHA_dom_sf"/>
</dbReference>
<dbReference type="Pfam" id="PF00498">
    <property type="entry name" value="FHA"/>
    <property type="match status" value="1"/>
</dbReference>
<dbReference type="SUPFAM" id="SSF51735">
    <property type="entry name" value="NAD(P)-binding Rossmann-fold domains"/>
    <property type="match status" value="1"/>
</dbReference>
<feature type="domain" description="FHA" evidence="3">
    <location>
        <begin position="33"/>
        <end position="90"/>
    </location>
</feature>
<accession>F0YFZ8</accession>
<dbReference type="InterPro" id="IPR036291">
    <property type="entry name" value="NAD(P)-bd_dom_sf"/>
</dbReference>
<dbReference type="RefSeq" id="XP_009039274.1">
    <property type="nucleotide sequence ID" value="XM_009041026.1"/>
</dbReference>
<feature type="compositionally biased region" description="Low complexity" evidence="1">
    <location>
        <begin position="382"/>
        <end position="393"/>
    </location>
</feature>
<dbReference type="AlphaFoldDB" id="F0YFZ8"/>
<evidence type="ECO:0000256" key="1">
    <source>
        <dbReference type="SAM" id="MobiDB-lite"/>
    </source>
</evidence>